<dbReference type="RefSeq" id="WP_055154003.1">
    <property type="nucleotide sequence ID" value="NZ_CYZU01000030.1"/>
</dbReference>
<dbReference type="EMBL" id="CYZU01000030">
    <property type="protein sequence ID" value="CUO71568.1"/>
    <property type="molecule type" value="Genomic_DNA"/>
</dbReference>
<dbReference type="PANTHER" id="PTHR42781:SF4">
    <property type="entry name" value="SPERMIDINE_PUTRESCINE IMPORT ATP-BINDING PROTEIN POTA"/>
    <property type="match status" value="1"/>
</dbReference>
<evidence type="ECO:0000313" key="5">
    <source>
        <dbReference type="EMBL" id="CUO71568.1"/>
    </source>
</evidence>
<feature type="domain" description="ABC transporter" evidence="4">
    <location>
        <begin position="1"/>
        <end position="232"/>
    </location>
</feature>
<accession>A0A174HEI1</accession>
<dbReference type="InterPro" id="IPR017871">
    <property type="entry name" value="ABC_transporter-like_CS"/>
</dbReference>
<evidence type="ECO:0000256" key="1">
    <source>
        <dbReference type="ARBA" id="ARBA00022448"/>
    </source>
</evidence>
<sequence>MAVEMTFKKKLGSFTLDMHLKSSNRRIGILGASGCGKSMTLKSIAGIVTPDEGRIIVDQKVVFDSEKKVNWKPQKRNVGYLFQNYALFPNMTVKANIAAGLKGTKAEQDKRVEEMLGKFQLSGLGKRLPGELSGGQQQRAALARIMAYEPDMILLDEPFSALDVFLKDRLQQEMIEILADYEGTVILVSHSRDEIYRFSEELLIMDDGQVICCGRTKEIFANPQWKEAARLTGCKNITQVTHLGTNTLMAPDWGVALDLHLKIPGDIRYLGVRAHDFIPRWGAAAKNCIPVKVNSMAELQFERKYFLKGAEDGAEEICWFVQRNDWGMLDEKGIPDYLQIPEDKILLLK</sequence>
<dbReference type="STRING" id="39482.ERS852491_03059"/>
<dbReference type="GO" id="GO:0005524">
    <property type="term" value="F:ATP binding"/>
    <property type="evidence" value="ECO:0007669"/>
    <property type="project" value="UniProtKB-KW"/>
</dbReference>
<dbReference type="InterPro" id="IPR050093">
    <property type="entry name" value="ABC_SmlMolc_Importer"/>
</dbReference>
<proteinExistence type="predicted"/>
<keyword evidence="3 5" id="KW-0067">ATP-binding</keyword>
<keyword evidence="5" id="KW-0378">Hydrolase</keyword>
<reference evidence="5 6" key="1">
    <citation type="submission" date="2015-09" db="EMBL/GenBank/DDBJ databases">
        <authorList>
            <consortium name="Pathogen Informatics"/>
        </authorList>
    </citation>
    <scope>NUCLEOTIDE SEQUENCE [LARGE SCALE GENOMIC DNA]</scope>
    <source>
        <strain evidence="5 6">2789STDY5834876</strain>
    </source>
</reference>
<dbReference type="AlphaFoldDB" id="A0A174HEI1"/>
<dbReference type="SUPFAM" id="SSF52540">
    <property type="entry name" value="P-loop containing nucleoside triphosphate hydrolases"/>
    <property type="match status" value="1"/>
</dbReference>
<dbReference type="Proteomes" id="UP000095544">
    <property type="component" value="Unassembled WGS sequence"/>
</dbReference>
<dbReference type="InterPro" id="IPR027417">
    <property type="entry name" value="P-loop_NTPase"/>
</dbReference>
<dbReference type="InterPro" id="IPR003439">
    <property type="entry name" value="ABC_transporter-like_ATP-bd"/>
</dbReference>
<evidence type="ECO:0000256" key="2">
    <source>
        <dbReference type="ARBA" id="ARBA00022741"/>
    </source>
</evidence>
<protein>
    <submittedName>
        <fullName evidence="5">Fe(3+) ions import ATP-binding protein FbpC</fullName>
        <ecNumber evidence="5">3.6.3.30</ecNumber>
    </submittedName>
</protein>
<dbReference type="InterPro" id="IPR003593">
    <property type="entry name" value="AAA+_ATPase"/>
</dbReference>
<name>A0A174HEI1_9FIRM</name>
<dbReference type="PANTHER" id="PTHR42781">
    <property type="entry name" value="SPERMIDINE/PUTRESCINE IMPORT ATP-BINDING PROTEIN POTA"/>
    <property type="match status" value="1"/>
</dbReference>
<keyword evidence="1" id="KW-0813">Transport</keyword>
<dbReference type="Pfam" id="PF00005">
    <property type="entry name" value="ABC_tran"/>
    <property type="match status" value="1"/>
</dbReference>
<evidence type="ECO:0000313" key="6">
    <source>
        <dbReference type="Proteomes" id="UP000095544"/>
    </source>
</evidence>
<keyword evidence="2" id="KW-0547">Nucleotide-binding</keyword>
<evidence type="ECO:0000259" key="4">
    <source>
        <dbReference type="PROSITE" id="PS50893"/>
    </source>
</evidence>
<dbReference type="PROSITE" id="PS00211">
    <property type="entry name" value="ABC_TRANSPORTER_1"/>
    <property type="match status" value="1"/>
</dbReference>
<dbReference type="OrthoDB" id="9802264at2"/>
<evidence type="ECO:0000256" key="3">
    <source>
        <dbReference type="ARBA" id="ARBA00022840"/>
    </source>
</evidence>
<dbReference type="Gene3D" id="3.40.50.300">
    <property type="entry name" value="P-loop containing nucleotide triphosphate hydrolases"/>
    <property type="match status" value="1"/>
</dbReference>
<dbReference type="PROSITE" id="PS50893">
    <property type="entry name" value="ABC_TRANSPORTER_2"/>
    <property type="match status" value="1"/>
</dbReference>
<organism evidence="5 6">
    <name type="scientific">Faecalicatena contorta</name>
    <dbReference type="NCBI Taxonomy" id="39482"/>
    <lineage>
        <taxon>Bacteria</taxon>
        <taxon>Bacillati</taxon>
        <taxon>Bacillota</taxon>
        <taxon>Clostridia</taxon>
        <taxon>Lachnospirales</taxon>
        <taxon>Lachnospiraceae</taxon>
        <taxon>Faecalicatena</taxon>
    </lineage>
</organism>
<gene>
    <name evidence="5" type="primary">fbpC</name>
    <name evidence="5" type="ORF">ERS852491_03059</name>
</gene>
<dbReference type="GO" id="GO:0016887">
    <property type="term" value="F:ATP hydrolysis activity"/>
    <property type="evidence" value="ECO:0007669"/>
    <property type="project" value="InterPro"/>
</dbReference>
<dbReference type="EC" id="3.6.3.30" evidence="5"/>
<dbReference type="SMART" id="SM00382">
    <property type="entry name" value="AAA"/>
    <property type="match status" value="1"/>
</dbReference>